<reference evidence="1 2" key="1">
    <citation type="submission" date="2020-02" db="EMBL/GenBank/DDBJ databases">
        <title>Sequencing the genomes of 1000 actinobacteria strains.</title>
        <authorList>
            <person name="Klenk H.-P."/>
        </authorList>
    </citation>
    <scope>NUCLEOTIDE SEQUENCE [LARGE SCALE GENOMIC DNA]</scope>
    <source>
        <strain evidence="1 2">DSM 27960</strain>
    </source>
</reference>
<evidence type="ECO:0008006" key="3">
    <source>
        <dbReference type="Google" id="ProtNLM"/>
    </source>
</evidence>
<comment type="caution">
    <text evidence="1">The sequence shown here is derived from an EMBL/GenBank/DDBJ whole genome shotgun (WGS) entry which is preliminary data.</text>
</comment>
<accession>A0A7X5TUE2</accession>
<evidence type="ECO:0000313" key="2">
    <source>
        <dbReference type="Proteomes" id="UP000541033"/>
    </source>
</evidence>
<keyword evidence="2" id="KW-1185">Reference proteome</keyword>
<name>A0A7X5TUE2_9MICO</name>
<evidence type="ECO:0000313" key="1">
    <source>
        <dbReference type="EMBL" id="NIH54293.1"/>
    </source>
</evidence>
<dbReference type="AlphaFoldDB" id="A0A7X5TUE2"/>
<dbReference type="EMBL" id="JAAMOX010000002">
    <property type="protein sequence ID" value="NIH54293.1"/>
    <property type="molecule type" value="Genomic_DNA"/>
</dbReference>
<dbReference type="Proteomes" id="UP000541033">
    <property type="component" value="Unassembled WGS sequence"/>
</dbReference>
<gene>
    <name evidence="1" type="ORF">FHX76_002189</name>
</gene>
<organism evidence="1 2">
    <name type="scientific">Lysinibacter cavernae</name>
    <dbReference type="NCBI Taxonomy" id="1640652"/>
    <lineage>
        <taxon>Bacteria</taxon>
        <taxon>Bacillati</taxon>
        <taxon>Actinomycetota</taxon>
        <taxon>Actinomycetes</taxon>
        <taxon>Micrococcales</taxon>
        <taxon>Microbacteriaceae</taxon>
        <taxon>Lysinibacter</taxon>
    </lineage>
</organism>
<protein>
    <recommendedName>
        <fullName evidence="3">SHOCT domain-containing protein</fullName>
    </recommendedName>
</protein>
<sequence length="56" mass="6686">MHIRDVSDLTRTEVGRTADARERTLAEIELLERRLEANDIDLHDYARRKRRLLRGL</sequence>
<dbReference type="RefSeq" id="WP_167150686.1">
    <property type="nucleotide sequence ID" value="NZ_JAAMOX010000002.1"/>
</dbReference>
<proteinExistence type="predicted"/>